<dbReference type="Pfam" id="PF11306">
    <property type="entry name" value="DUF3108"/>
    <property type="match status" value="1"/>
</dbReference>
<evidence type="ECO:0000313" key="2">
    <source>
        <dbReference type="Proteomes" id="UP000824023"/>
    </source>
</evidence>
<sequence length="304" mass="35047">MKTNETKTGITVVARATVAGAIAISERKCKSMGRALLALLLLALAATTEVQAQCSARNTAFLPGEHISYDLMFNWKFIWIKVGYAELTTDSAEYQGKPGYCFRLKSHTSKRADFFFKMRDTLTCHVTDRLEPLYFCKAAEEGKRHTRDEAWFSYKDGTSYVKQRRTWYKPADRETQEMEYNDDRCIFDMLSILGQARSWRAEDYQVGDKIHFPMATGRRVEQQTLIYRGVEDVEAKDGHTYRCLVFSFVEYDEKGKENEIITFFISDDDNHLPIRLDMYLSFGSAKAFFTGVKGNRYPLTSLVK</sequence>
<accession>A0A9D2CXT4</accession>
<dbReference type="Proteomes" id="UP000824023">
    <property type="component" value="Unassembled WGS sequence"/>
</dbReference>
<dbReference type="EMBL" id="DXCK01000120">
    <property type="protein sequence ID" value="HIZ02348.1"/>
    <property type="molecule type" value="Genomic_DNA"/>
</dbReference>
<proteinExistence type="predicted"/>
<dbReference type="InterPro" id="IPR021457">
    <property type="entry name" value="DUF3108"/>
</dbReference>
<reference evidence="1" key="1">
    <citation type="journal article" date="2021" name="PeerJ">
        <title>Extensive microbial diversity within the chicken gut microbiome revealed by metagenomics and culture.</title>
        <authorList>
            <person name="Gilroy R."/>
            <person name="Ravi A."/>
            <person name="Getino M."/>
            <person name="Pursley I."/>
            <person name="Horton D.L."/>
            <person name="Alikhan N.F."/>
            <person name="Baker D."/>
            <person name="Gharbi K."/>
            <person name="Hall N."/>
            <person name="Watson M."/>
            <person name="Adriaenssens E.M."/>
            <person name="Foster-Nyarko E."/>
            <person name="Jarju S."/>
            <person name="Secka A."/>
            <person name="Antonio M."/>
            <person name="Oren A."/>
            <person name="Chaudhuri R.R."/>
            <person name="La Ragione R."/>
            <person name="Hildebrand F."/>
            <person name="Pallen M.J."/>
        </authorList>
    </citation>
    <scope>NUCLEOTIDE SEQUENCE</scope>
    <source>
        <strain evidence="1">ChiHjej12B11-24981</strain>
    </source>
</reference>
<protein>
    <submittedName>
        <fullName evidence="1">DUF3108 domain-containing protein</fullName>
    </submittedName>
</protein>
<comment type="caution">
    <text evidence="1">The sequence shown here is derived from an EMBL/GenBank/DDBJ whole genome shotgun (WGS) entry which is preliminary data.</text>
</comment>
<dbReference type="AlphaFoldDB" id="A0A9D2CXT4"/>
<evidence type="ECO:0000313" key="1">
    <source>
        <dbReference type="EMBL" id="HIZ02348.1"/>
    </source>
</evidence>
<organism evidence="1 2">
    <name type="scientific">Candidatus Bacteroides merdipullorum</name>
    <dbReference type="NCBI Taxonomy" id="2838474"/>
    <lineage>
        <taxon>Bacteria</taxon>
        <taxon>Pseudomonadati</taxon>
        <taxon>Bacteroidota</taxon>
        <taxon>Bacteroidia</taxon>
        <taxon>Bacteroidales</taxon>
        <taxon>Bacteroidaceae</taxon>
        <taxon>Bacteroides</taxon>
    </lineage>
</organism>
<gene>
    <name evidence="1" type="ORF">H9819_08910</name>
</gene>
<reference evidence="1" key="2">
    <citation type="submission" date="2021-04" db="EMBL/GenBank/DDBJ databases">
        <authorList>
            <person name="Gilroy R."/>
        </authorList>
    </citation>
    <scope>NUCLEOTIDE SEQUENCE</scope>
    <source>
        <strain evidence="1">ChiHjej12B11-24981</strain>
    </source>
</reference>
<name>A0A9D2CXT4_9BACE</name>